<protein>
    <submittedName>
        <fullName evidence="2">Lycopene beta-cyclase CrtY</fullName>
        <ecNumber evidence="2">5.5.1.19</ecNumber>
    </submittedName>
</protein>
<dbReference type="Proteomes" id="UP001597215">
    <property type="component" value="Unassembled WGS sequence"/>
</dbReference>
<proteinExistence type="inferred from homology"/>
<dbReference type="EC" id="5.5.1.19" evidence="2"/>
<dbReference type="RefSeq" id="WP_381515129.1">
    <property type="nucleotide sequence ID" value="NZ_JBHUEL010000010.1"/>
</dbReference>
<organism evidence="2 3">
    <name type="scientific">Sphingorhabdus buctiana</name>
    <dbReference type="NCBI Taxonomy" id="1508805"/>
    <lineage>
        <taxon>Bacteria</taxon>
        <taxon>Pseudomonadati</taxon>
        <taxon>Pseudomonadota</taxon>
        <taxon>Alphaproteobacteria</taxon>
        <taxon>Sphingomonadales</taxon>
        <taxon>Sphingomonadaceae</taxon>
        <taxon>Sphingorhabdus</taxon>
    </lineage>
</organism>
<evidence type="ECO:0000313" key="3">
    <source>
        <dbReference type="Proteomes" id="UP001597215"/>
    </source>
</evidence>
<dbReference type="NCBIfam" id="TIGR01789">
    <property type="entry name" value="lycopene_cycl"/>
    <property type="match status" value="1"/>
</dbReference>
<keyword evidence="2" id="KW-0413">Isomerase</keyword>
<evidence type="ECO:0000256" key="1">
    <source>
        <dbReference type="ARBA" id="ARBA00006599"/>
    </source>
</evidence>
<dbReference type="InterPro" id="IPR008461">
    <property type="entry name" value="CrtY"/>
</dbReference>
<dbReference type="NCBIfam" id="TIGR01790">
    <property type="entry name" value="carotene-cycl"/>
    <property type="match status" value="1"/>
</dbReference>
<gene>
    <name evidence="2" type="primary">crtY</name>
    <name evidence="2" type="ORF">ACFSAG_12100</name>
</gene>
<reference evidence="3" key="1">
    <citation type="journal article" date="2019" name="Int. J. Syst. Evol. Microbiol.">
        <title>The Global Catalogue of Microorganisms (GCM) 10K type strain sequencing project: providing services to taxonomists for standard genome sequencing and annotation.</title>
        <authorList>
            <consortium name="The Broad Institute Genomics Platform"/>
            <consortium name="The Broad Institute Genome Sequencing Center for Infectious Disease"/>
            <person name="Wu L."/>
            <person name="Ma J."/>
        </authorList>
    </citation>
    <scope>NUCLEOTIDE SEQUENCE [LARGE SCALE GENOMIC DNA]</scope>
    <source>
        <strain evidence="3">CGMCC 1.12449</strain>
    </source>
</reference>
<dbReference type="SUPFAM" id="SSF51905">
    <property type="entry name" value="FAD/NAD(P)-binding domain"/>
    <property type="match status" value="1"/>
</dbReference>
<evidence type="ECO:0000313" key="2">
    <source>
        <dbReference type="EMBL" id="MFD1767581.1"/>
    </source>
</evidence>
<dbReference type="EMBL" id="JBHUEL010000010">
    <property type="protein sequence ID" value="MFD1767581.1"/>
    <property type="molecule type" value="Genomic_DNA"/>
</dbReference>
<dbReference type="Gene3D" id="3.50.50.60">
    <property type="entry name" value="FAD/NAD(P)-binding domain"/>
    <property type="match status" value="1"/>
</dbReference>
<dbReference type="InterPro" id="IPR010108">
    <property type="entry name" value="Lycopene_cyclase_b/e"/>
</dbReference>
<dbReference type="InterPro" id="IPR036188">
    <property type="entry name" value="FAD/NAD-bd_sf"/>
</dbReference>
<dbReference type="Pfam" id="PF05834">
    <property type="entry name" value="Lycopene_cycl"/>
    <property type="match status" value="1"/>
</dbReference>
<comment type="caution">
    <text evidence="2">The sequence shown here is derived from an EMBL/GenBank/DDBJ whole genome shotgun (WGS) entry which is preliminary data.</text>
</comment>
<accession>A0ABW4MET9</accession>
<sequence>MASAAPTPIKCDLAIVGGGLAGGLIALAVARQRPELKIVLIEQEQHFGGNHIWSFFASDIAPEHRWLTAPLVTYGWSGYDVHFPEHSRSIDNIYYTIESERLDWLLRHNLPASSLITGRSVKAVSPRLVVLDGAQRINAGGVIDTRGVSDYHHLDCGWQKFTGQLLQLREPHDLKRPIVMDATVEQYDGYRFIYVLPFGMDKIFVEDTYYSDTPDLDRRIMAQRIAGYADGKGWQVERVLREETGVLPVVMDGDLENYWASGSGRTAKAGARGAFFHPVTSYSLPDAVRNAIFISEQLDFDGDRLNLLMRQRAQEHWNGGNFYRILNRMLFRAAEPAERYKVLERFYRLKPGLIERFYAGQSTAGDKARILSGKPPVPVGKALKAITARKKKK</sequence>
<comment type="similarity">
    <text evidence="1">Belongs to the lycopene cyclase family.</text>
</comment>
<dbReference type="GO" id="GO:0016853">
    <property type="term" value="F:isomerase activity"/>
    <property type="evidence" value="ECO:0007669"/>
    <property type="project" value="UniProtKB-KW"/>
</dbReference>
<keyword evidence="3" id="KW-1185">Reference proteome</keyword>
<name>A0ABW4MET9_9SPHN</name>